<comment type="caution">
    <text evidence="1">The sequence shown here is derived from an EMBL/GenBank/DDBJ whole genome shotgun (WGS) entry which is preliminary data.</text>
</comment>
<gene>
    <name evidence="1" type="ORF">PAT01_38130</name>
</gene>
<keyword evidence="2" id="KW-1185">Reference proteome</keyword>
<organism evidence="1 2">
    <name type="scientific">Pseudoalteromonas atlantica</name>
    <name type="common">Alteromonas atlantica</name>
    <dbReference type="NCBI Taxonomy" id="288"/>
    <lineage>
        <taxon>Bacteria</taxon>
        <taxon>Pseudomonadati</taxon>
        <taxon>Pseudomonadota</taxon>
        <taxon>Gammaproteobacteria</taxon>
        <taxon>Alteromonadales</taxon>
        <taxon>Pseudoalteromonadaceae</taxon>
        <taxon>Pseudoalteromonas</taxon>
    </lineage>
</organism>
<dbReference type="Proteomes" id="UP000321189">
    <property type="component" value="Unassembled WGS sequence"/>
</dbReference>
<evidence type="ECO:0000313" key="1">
    <source>
        <dbReference type="EMBL" id="GEK78509.1"/>
    </source>
</evidence>
<sequence>MELNVLLVSLLPMDEELFIEQGQARDITLFEKALDMAKERDDEYSIKVYINDHLNGYMAGVISKKSSVKLHDRNFEIHNEEDFPPVVWLWDRSEQVILVENKNSVFSSANVAAKAFSNISNNIILAERGVRAHVHPKTVDSAFWEVFESFEYVSEVKFNLAAPNLFGSTKKEIGEFLHEVVDETNASEFSPVFKNPDGNLNLKPSSWLNAMVDWVKDGAGTWNIRGKKSLKDKYKSIGSKTRAKLLVIDGNITELELENYKPQDVAEIVEMIRHRYTFKK</sequence>
<dbReference type="RefSeq" id="WP_054981708.1">
    <property type="nucleotide sequence ID" value="NZ_BJUT01000082.1"/>
</dbReference>
<evidence type="ECO:0000313" key="2">
    <source>
        <dbReference type="Proteomes" id="UP000321189"/>
    </source>
</evidence>
<protein>
    <submittedName>
        <fullName evidence="1">Uncharacterized protein</fullName>
    </submittedName>
</protein>
<proteinExistence type="predicted"/>
<reference evidence="1 2" key="1">
    <citation type="submission" date="2019-07" db="EMBL/GenBank/DDBJ databases">
        <title>Whole genome shotgun sequence of Pseudoalteromonas atlantica NBRC 103033.</title>
        <authorList>
            <person name="Hosoyama A."/>
            <person name="Uohara A."/>
            <person name="Ohji S."/>
            <person name="Ichikawa N."/>
        </authorList>
    </citation>
    <scope>NUCLEOTIDE SEQUENCE [LARGE SCALE GENOMIC DNA]</scope>
    <source>
        <strain evidence="1 2">NBRC 103033</strain>
    </source>
</reference>
<accession>A0ABQ0UJ74</accession>
<name>A0ABQ0UJ74_PSEAF</name>
<dbReference type="EMBL" id="BJUT01000082">
    <property type="protein sequence ID" value="GEK78509.1"/>
    <property type="molecule type" value="Genomic_DNA"/>
</dbReference>